<evidence type="ECO:0000313" key="2">
    <source>
        <dbReference type="Proteomes" id="UP000215144"/>
    </source>
</evidence>
<dbReference type="AlphaFoldDB" id="A0A239X099"/>
<organism evidence="1 2">
    <name type="scientific">Streptococcus acidominimus</name>
    <dbReference type="NCBI Taxonomy" id="1326"/>
    <lineage>
        <taxon>Bacteria</taxon>
        <taxon>Bacillati</taxon>
        <taxon>Bacillota</taxon>
        <taxon>Bacilli</taxon>
        <taxon>Lactobacillales</taxon>
        <taxon>Streptococcaceae</taxon>
        <taxon>Streptococcus</taxon>
    </lineage>
</organism>
<name>A0A239X099_STRAI</name>
<protein>
    <submittedName>
        <fullName evidence="1">Uncharacterized protein</fullName>
    </submittedName>
</protein>
<evidence type="ECO:0000313" key="1">
    <source>
        <dbReference type="EMBL" id="SNV39613.1"/>
    </source>
</evidence>
<dbReference type="EMBL" id="LT906454">
    <property type="protein sequence ID" value="SNV39613.1"/>
    <property type="molecule type" value="Genomic_DNA"/>
</dbReference>
<proteinExistence type="predicted"/>
<sequence length="57" mass="6802">MGIILLSAFISFGVSFVMMKWHITNATQLFEKHLRESDIWFQKQLTELSELVKRHKH</sequence>
<reference evidence="1 2" key="1">
    <citation type="submission" date="2017-06" db="EMBL/GenBank/DDBJ databases">
        <authorList>
            <consortium name="Pathogen Informatics"/>
        </authorList>
    </citation>
    <scope>NUCLEOTIDE SEQUENCE [LARGE SCALE GENOMIC DNA]</scope>
    <source>
        <strain evidence="1 2">NCTC11291</strain>
    </source>
</reference>
<accession>A0A239X099</accession>
<dbReference type="Proteomes" id="UP000215144">
    <property type="component" value="Chromosome 1"/>
</dbReference>
<dbReference type="KEGG" id="saco:SAME_01004"/>
<gene>
    <name evidence="1" type="ORF">SAMEA4504048_01004</name>
</gene>